<name>T1JDC8_STRMM</name>
<evidence type="ECO:0000313" key="2">
    <source>
        <dbReference type="Proteomes" id="UP000014500"/>
    </source>
</evidence>
<proteinExistence type="predicted"/>
<dbReference type="EMBL" id="JH432102">
    <property type="status" value="NOT_ANNOTATED_CDS"/>
    <property type="molecule type" value="Genomic_DNA"/>
</dbReference>
<keyword evidence="2" id="KW-1185">Reference proteome</keyword>
<organism evidence="1 2">
    <name type="scientific">Strigamia maritima</name>
    <name type="common">European centipede</name>
    <name type="synonym">Geophilus maritimus</name>
    <dbReference type="NCBI Taxonomy" id="126957"/>
    <lineage>
        <taxon>Eukaryota</taxon>
        <taxon>Metazoa</taxon>
        <taxon>Ecdysozoa</taxon>
        <taxon>Arthropoda</taxon>
        <taxon>Myriapoda</taxon>
        <taxon>Chilopoda</taxon>
        <taxon>Pleurostigmophora</taxon>
        <taxon>Geophilomorpha</taxon>
        <taxon>Linotaeniidae</taxon>
        <taxon>Strigamia</taxon>
    </lineage>
</organism>
<dbReference type="AlphaFoldDB" id="T1JDC8"/>
<accession>T1JDC8</accession>
<dbReference type="HOGENOM" id="CLU_2641284_0_0_1"/>
<dbReference type="EnsemblMetazoa" id="SMAR011805-RA">
    <property type="protein sequence ID" value="SMAR011805-PA"/>
    <property type="gene ID" value="SMAR011805"/>
</dbReference>
<reference evidence="1" key="2">
    <citation type="submission" date="2015-02" db="UniProtKB">
        <authorList>
            <consortium name="EnsemblMetazoa"/>
        </authorList>
    </citation>
    <scope>IDENTIFICATION</scope>
</reference>
<reference evidence="2" key="1">
    <citation type="submission" date="2011-05" db="EMBL/GenBank/DDBJ databases">
        <authorList>
            <person name="Richards S.R."/>
            <person name="Qu J."/>
            <person name="Jiang H."/>
            <person name="Jhangiani S.N."/>
            <person name="Agravi P."/>
            <person name="Goodspeed R."/>
            <person name="Gross S."/>
            <person name="Mandapat C."/>
            <person name="Jackson L."/>
            <person name="Mathew T."/>
            <person name="Pu L."/>
            <person name="Thornton R."/>
            <person name="Saada N."/>
            <person name="Wilczek-Boney K.B."/>
            <person name="Lee S."/>
            <person name="Kovar C."/>
            <person name="Wu Y."/>
            <person name="Scherer S.E."/>
            <person name="Worley K.C."/>
            <person name="Muzny D.M."/>
            <person name="Gibbs R."/>
        </authorList>
    </citation>
    <scope>NUCLEOTIDE SEQUENCE</scope>
    <source>
        <strain evidence="2">Brora</strain>
    </source>
</reference>
<sequence>MRKERVGTKNEIARFLIKSRNNKNLVQEIANCLITASNFVQVFYQIGNLFKNLKLFFVFDVFSCVNSVSYDNTASNL</sequence>
<dbReference type="Proteomes" id="UP000014500">
    <property type="component" value="Unassembled WGS sequence"/>
</dbReference>
<evidence type="ECO:0000313" key="1">
    <source>
        <dbReference type="EnsemblMetazoa" id="SMAR011805-PA"/>
    </source>
</evidence>
<protein>
    <submittedName>
        <fullName evidence="1">Uncharacterized protein</fullName>
    </submittedName>
</protein>